<feature type="transmembrane region" description="Helical" evidence="1">
    <location>
        <begin position="76"/>
        <end position="97"/>
    </location>
</feature>
<keyword evidence="1" id="KW-1133">Transmembrane helix</keyword>
<dbReference type="Pfam" id="PF05437">
    <property type="entry name" value="AzlD"/>
    <property type="match status" value="1"/>
</dbReference>
<evidence type="ECO:0000313" key="2">
    <source>
        <dbReference type="EMBL" id="MFB6391807.1"/>
    </source>
</evidence>
<keyword evidence="3" id="KW-1185">Reference proteome</keyword>
<accession>A0ABV5CIJ5</accession>
<feature type="transmembrane region" description="Helical" evidence="1">
    <location>
        <begin position="6"/>
        <end position="25"/>
    </location>
</feature>
<keyword evidence="1" id="KW-0472">Membrane</keyword>
<protein>
    <submittedName>
        <fullName evidence="2">AzlD domain-containing protein</fullName>
    </submittedName>
</protein>
<proteinExistence type="predicted"/>
<dbReference type="InterPro" id="IPR008407">
    <property type="entry name" value="Brnchd-chn_aa_trnsp_AzlD"/>
</dbReference>
<name>A0ABV5CIJ5_9ACTN</name>
<feature type="transmembrane region" description="Helical" evidence="1">
    <location>
        <begin position="37"/>
        <end position="56"/>
    </location>
</feature>
<comment type="caution">
    <text evidence="2">The sequence shown here is derived from an EMBL/GenBank/DDBJ whole genome shotgun (WGS) entry which is preliminary data.</text>
</comment>
<gene>
    <name evidence="2" type="ORF">AAFH96_01640</name>
</gene>
<keyword evidence="1" id="KW-0812">Transmembrane</keyword>
<dbReference type="RefSeq" id="WP_357536869.1">
    <property type="nucleotide sequence ID" value="NZ_JBCGDC010000003.1"/>
</dbReference>
<dbReference type="EMBL" id="JBCGDC010000003">
    <property type="protein sequence ID" value="MFB6391807.1"/>
    <property type="molecule type" value="Genomic_DNA"/>
</dbReference>
<evidence type="ECO:0000313" key="3">
    <source>
        <dbReference type="Proteomes" id="UP001582793"/>
    </source>
</evidence>
<organism evidence="2 3">
    <name type="scientific">Polymorphospora lycopeni</name>
    <dbReference type="NCBI Taxonomy" id="3140240"/>
    <lineage>
        <taxon>Bacteria</taxon>
        <taxon>Bacillati</taxon>
        <taxon>Actinomycetota</taxon>
        <taxon>Actinomycetes</taxon>
        <taxon>Micromonosporales</taxon>
        <taxon>Micromonosporaceae</taxon>
        <taxon>Polymorphospora</taxon>
    </lineage>
</organism>
<sequence>MNLWLAIIAVAAVSFTFKAIGPALLGDRELPPAARNVIALLAPALLAGLIVVEVLGPKWTGVDWTLLVGLAATAAAWAWRAPMLLAVLVGVIATALARQLPF</sequence>
<reference evidence="2 3" key="1">
    <citation type="submission" date="2024-04" db="EMBL/GenBank/DDBJ databases">
        <title>Polymorphospora sp. isolated from Baiyangdian Lake in Xiong'an New Area.</title>
        <authorList>
            <person name="Zhang X."/>
            <person name="Liu J."/>
        </authorList>
    </citation>
    <scope>NUCLEOTIDE SEQUENCE [LARGE SCALE GENOMIC DNA]</scope>
    <source>
        <strain evidence="2 3">2-325</strain>
    </source>
</reference>
<evidence type="ECO:0000256" key="1">
    <source>
        <dbReference type="SAM" id="Phobius"/>
    </source>
</evidence>
<dbReference type="Proteomes" id="UP001582793">
    <property type="component" value="Unassembled WGS sequence"/>
</dbReference>